<name>A0A437PP11_9BACT</name>
<dbReference type="RefSeq" id="WP_127804514.1">
    <property type="nucleotide sequence ID" value="NZ_SACY01000004.1"/>
</dbReference>
<dbReference type="AlphaFoldDB" id="A0A437PP11"/>
<feature type="transmembrane region" description="Helical" evidence="8">
    <location>
        <begin position="252"/>
        <end position="272"/>
    </location>
</feature>
<organism evidence="10 11">
    <name type="scientific">Sandaracinomonas limnophila</name>
    <dbReference type="NCBI Taxonomy" id="1862386"/>
    <lineage>
        <taxon>Bacteria</taxon>
        <taxon>Pseudomonadati</taxon>
        <taxon>Bacteroidota</taxon>
        <taxon>Cytophagia</taxon>
        <taxon>Cytophagales</taxon>
        <taxon>Flectobacillaceae</taxon>
        <taxon>Sandaracinomonas</taxon>
    </lineage>
</organism>
<dbReference type="PANTHER" id="PTHR30294:SF29">
    <property type="entry name" value="MULTIDRUG ABC TRANSPORTER PERMEASE YBHS-RELATED"/>
    <property type="match status" value="1"/>
</dbReference>
<keyword evidence="6 8" id="KW-1133">Transmembrane helix</keyword>
<comment type="similarity">
    <text evidence="2">Belongs to the ABC-2 integral membrane protein family.</text>
</comment>
<evidence type="ECO:0000256" key="1">
    <source>
        <dbReference type="ARBA" id="ARBA00004651"/>
    </source>
</evidence>
<feature type="domain" description="ABC transmembrane type-2" evidence="9">
    <location>
        <begin position="116"/>
        <end position="365"/>
    </location>
</feature>
<feature type="transmembrane region" description="Helical" evidence="8">
    <location>
        <begin position="173"/>
        <end position="195"/>
    </location>
</feature>
<dbReference type="GO" id="GO:0005886">
    <property type="term" value="C:plasma membrane"/>
    <property type="evidence" value="ECO:0007669"/>
    <property type="project" value="UniProtKB-SubCell"/>
</dbReference>
<dbReference type="OrthoDB" id="9808686at2"/>
<evidence type="ECO:0000259" key="9">
    <source>
        <dbReference type="PROSITE" id="PS51012"/>
    </source>
</evidence>
<keyword evidence="11" id="KW-1185">Reference proteome</keyword>
<evidence type="ECO:0000256" key="3">
    <source>
        <dbReference type="ARBA" id="ARBA00022448"/>
    </source>
</evidence>
<dbReference type="Proteomes" id="UP000282832">
    <property type="component" value="Unassembled WGS sequence"/>
</dbReference>
<feature type="transmembrane region" description="Helical" evidence="8">
    <location>
        <begin position="339"/>
        <end position="359"/>
    </location>
</feature>
<dbReference type="EMBL" id="SACY01000004">
    <property type="protein sequence ID" value="RVU24032.1"/>
    <property type="molecule type" value="Genomic_DNA"/>
</dbReference>
<keyword evidence="7 8" id="KW-0472">Membrane</keyword>
<evidence type="ECO:0000256" key="5">
    <source>
        <dbReference type="ARBA" id="ARBA00022692"/>
    </source>
</evidence>
<evidence type="ECO:0000256" key="8">
    <source>
        <dbReference type="SAM" id="Phobius"/>
    </source>
</evidence>
<dbReference type="InterPro" id="IPR047817">
    <property type="entry name" value="ABC2_TM_bact-type"/>
</dbReference>
<keyword evidence="5 8" id="KW-0812">Transmembrane</keyword>
<proteinExistence type="inferred from homology"/>
<keyword evidence="3" id="KW-0813">Transport</keyword>
<feature type="transmembrane region" description="Helical" evidence="8">
    <location>
        <begin position="215"/>
        <end position="240"/>
    </location>
</feature>
<dbReference type="PROSITE" id="PS51012">
    <property type="entry name" value="ABC_TM2"/>
    <property type="match status" value="1"/>
</dbReference>
<accession>A0A437PP11</accession>
<keyword evidence="4" id="KW-1003">Cell membrane</keyword>
<evidence type="ECO:0000256" key="6">
    <source>
        <dbReference type="ARBA" id="ARBA00022989"/>
    </source>
</evidence>
<dbReference type="Gene3D" id="3.40.1710.10">
    <property type="entry name" value="abc type-2 transporter like domain"/>
    <property type="match status" value="1"/>
</dbReference>
<gene>
    <name evidence="10" type="ORF">EOJ36_08885</name>
</gene>
<dbReference type="GO" id="GO:0140359">
    <property type="term" value="F:ABC-type transporter activity"/>
    <property type="evidence" value="ECO:0007669"/>
    <property type="project" value="InterPro"/>
</dbReference>
<feature type="transmembrane region" description="Helical" evidence="8">
    <location>
        <begin position="284"/>
        <end position="304"/>
    </location>
</feature>
<reference evidence="10 11" key="1">
    <citation type="submission" date="2019-01" db="EMBL/GenBank/DDBJ databases">
        <authorList>
            <person name="Chen W.-M."/>
        </authorList>
    </citation>
    <scope>NUCLEOTIDE SEQUENCE [LARGE SCALE GENOMIC DNA]</scope>
    <source>
        <strain evidence="10 11">FSY-15</strain>
    </source>
</reference>
<dbReference type="PANTHER" id="PTHR30294">
    <property type="entry name" value="MEMBRANE COMPONENT OF ABC TRANSPORTER YHHJ-RELATED"/>
    <property type="match status" value="1"/>
</dbReference>
<sequence>MKQFFAFIKKEFLHVIRDSKTLLMLFGLPIVQIALFGFALSNEVKEVNLVVCNLSNETKATELIQKFDASGNFKVVQVIHDPNALDQWFKNGNIKMCLVIPAQFEKNAVRERKIDVQLIADSSDPNLATTLVNYGNQIVFDFQMKWFGQSTLPGINPEVHMMYNPSLKGTTNFVPGVISLIMMLICVLMTSVSIVKEKELGTMEVLLVSPFHPFFIIIAKAIPYFVLSLFNLSIIVFLSINLLDMPMEGSILLLFAESGLLILVCLSLGLLISNTTNSQQAAMLISLLGMLIPTLIFTGFLFPIENMPKPLQIISNIMPSKWYYIIVKDIMIKGLGIKYFWKETLILMGMAIFLLALSLKKFKIRL</sequence>
<feature type="transmembrane region" description="Helical" evidence="8">
    <location>
        <begin position="21"/>
        <end position="40"/>
    </location>
</feature>
<dbReference type="Pfam" id="PF12698">
    <property type="entry name" value="ABC2_membrane_3"/>
    <property type="match status" value="1"/>
</dbReference>
<evidence type="ECO:0000313" key="10">
    <source>
        <dbReference type="EMBL" id="RVU24032.1"/>
    </source>
</evidence>
<comment type="caution">
    <text evidence="10">The sequence shown here is derived from an EMBL/GenBank/DDBJ whole genome shotgun (WGS) entry which is preliminary data.</text>
</comment>
<evidence type="ECO:0000256" key="7">
    <source>
        <dbReference type="ARBA" id="ARBA00023136"/>
    </source>
</evidence>
<dbReference type="InterPro" id="IPR013525">
    <property type="entry name" value="ABC2_TM"/>
</dbReference>
<evidence type="ECO:0000256" key="4">
    <source>
        <dbReference type="ARBA" id="ARBA00022475"/>
    </source>
</evidence>
<protein>
    <submittedName>
        <fullName evidence="10">ABC transporter permease</fullName>
    </submittedName>
</protein>
<evidence type="ECO:0000313" key="11">
    <source>
        <dbReference type="Proteomes" id="UP000282832"/>
    </source>
</evidence>
<dbReference type="InterPro" id="IPR051449">
    <property type="entry name" value="ABC-2_transporter_component"/>
</dbReference>
<comment type="subcellular location">
    <subcellularLocation>
        <location evidence="1">Cell membrane</location>
        <topology evidence="1">Multi-pass membrane protein</topology>
    </subcellularLocation>
</comment>
<evidence type="ECO:0000256" key="2">
    <source>
        <dbReference type="ARBA" id="ARBA00007783"/>
    </source>
</evidence>